<evidence type="ECO:0000313" key="4">
    <source>
        <dbReference type="Proteomes" id="UP000813385"/>
    </source>
</evidence>
<keyword evidence="4" id="KW-1185">Reference proteome</keyword>
<dbReference type="InterPro" id="IPR005197">
    <property type="entry name" value="Glyco_hydro_71"/>
</dbReference>
<dbReference type="EMBL" id="JAGPXD010000003">
    <property type="protein sequence ID" value="KAH7361714.1"/>
    <property type="molecule type" value="Genomic_DNA"/>
</dbReference>
<proteinExistence type="predicted"/>
<keyword evidence="3" id="KW-0378">Hydrolase</keyword>
<reference evidence="3" key="1">
    <citation type="journal article" date="2021" name="Nat. Commun.">
        <title>Genetic determinants of endophytism in the Arabidopsis root mycobiome.</title>
        <authorList>
            <person name="Mesny F."/>
            <person name="Miyauchi S."/>
            <person name="Thiergart T."/>
            <person name="Pickel B."/>
            <person name="Atanasova L."/>
            <person name="Karlsson M."/>
            <person name="Huettel B."/>
            <person name="Barry K.W."/>
            <person name="Haridas S."/>
            <person name="Chen C."/>
            <person name="Bauer D."/>
            <person name="Andreopoulos W."/>
            <person name="Pangilinan J."/>
            <person name="LaButti K."/>
            <person name="Riley R."/>
            <person name="Lipzen A."/>
            <person name="Clum A."/>
            <person name="Drula E."/>
            <person name="Henrissat B."/>
            <person name="Kohler A."/>
            <person name="Grigoriev I.V."/>
            <person name="Martin F.M."/>
            <person name="Hacquard S."/>
        </authorList>
    </citation>
    <scope>NUCLEOTIDE SEQUENCE</scope>
    <source>
        <strain evidence="3">MPI-CAGE-AT-0016</strain>
    </source>
</reference>
<feature type="signal peptide" evidence="2">
    <location>
        <begin position="1"/>
        <end position="18"/>
    </location>
</feature>
<evidence type="ECO:0000313" key="3">
    <source>
        <dbReference type="EMBL" id="KAH7361714.1"/>
    </source>
</evidence>
<name>A0A8K0TBN6_9PEZI</name>
<feature type="chain" id="PRO_5035425994" evidence="2">
    <location>
        <begin position="19"/>
        <end position="275"/>
    </location>
</feature>
<evidence type="ECO:0000256" key="2">
    <source>
        <dbReference type="SAM" id="SignalP"/>
    </source>
</evidence>
<dbReference type="Pfam" id="PF03659">
    <property type="entry name" value="Glyco_hydro_71"/>
    <property type="match status" value="2"/>
</dbReference>
<dbReference type="AlphaFoldDB" id="A0A8K0TBN6"/>
<feature type="compositionally biased region" description="Low complexity" evidence="1">
    <location>
        <begin position="265"/>
        <end position="275"/>
    </location>
</feature>
<dbReference type="Gene3D" id="3.20.20.80">
    <property type="entry name" value="Glycosidases"/>
    <property type="match status" value="1"/>
</dbReference>
<feature type="region of interest" description="Disordered" evidence="1">
    <location>
        <begin position="255"/>
        <end position="275"/>
    </location>
</feature>
<keyword evidence="2" id="KW-0732">Signal</keyword>
<accession>A0A8K0TBN6</accession>
<sequence length="275" mass="29950">MELLIFLIVSLAARQAHAKTVWAHFMVSNTKGYSIANWESEIIPARDTNIDGFALNMGWNENITAEAISNVFKAANNLGNTFKLCFSLDYAGNGAWPQVALINAYRNDDAYLKHNAKDAMKTGVVDGLQLVGGVPVLALQLEFVQIISWNDNDQSHYVGPAPVRYGYEAFDRGKSPFNYALNVLHDSVTVMLEGASAWYRQAPGRACAARGTTGNAAKQLQFTHPSEKILRDKIVFDALLGSAADATITIAEANERQSGRTYPPATWASTTTASS</sequence>
<protein>
    <submittedName>
        <fullName evidence="3">Glycosyl hydrolase family 71-domain-containing protein</fullName>
    </submittedName>
</protein>
<dbReference type="Proteomes" id="UP000813385">
    <property type="component" value="Unassembled WGS sequence"/>
</dbReference>
<organism evidence="3 4">
    <name type="scientific">Plectosphaerella cucumerina</name>
    <dbReference type="NCBI Taxonomy" id="40658"/>
    <lineage>
        <taxon>Eukaryota</taxon>
        <taxon>Fungi</taxon>
        <taxon>Dikarya</taxon>
        <taxon>Ascomycota</taxon>
        <taxon>Pezizomycotina</taxon>
        <taxon>Sordariomycetes</taxon>
        <taxon>Hypocreomycetidae</taxon>
        <taxon>Glomerellales</taxon>
        <taxon>Plectosphaerellaceae</taxon>
        <taxon>Plectosphaerella</taxon>
    </lineage>
</organism>
<dbReference type="GO" id="GO:0051118">
    <property type="term" value="F:glucan endo-1,3-alpha-glucosidase activity"/>
    <property type="evidence" value="ECO:0007669"/>
    <property type="project" value="InterPro"/>
</dbReference>
<evidence type="ECO:0000256" key="1">
    <source>
        <dbReference type="SAM" id="MobiDB-lite"/>
    </source>
</evidence>
<comment type="caution">
    <text evidence="3">The sequence shown here is derived from an EMBL/GenBank/DDBJ whole genome shotgun (WGS) entry which is preliminary data.</text>
</comment>
<gene>
    <name evidence="3" type="ORF">B0T11DRAFT_297256</name>
</gene>
<dbReference type="OrthoDB" id="1046782at2759"/>